<feature type="signal peptide" evidence="2">
    <location>
        <begin position="1"/>
        <end position="16"/>
    </location>
</feature>
<proteinExistence type="predicted"/>
<feature type="region of interest" description="Disordered" evidence="1">
    <location>
        <begin position="154"/>
        <end position="173"/>
    </location>
</feature>
<evidence type="ECO:0000313" key="3">
    <source>
        <dbReference type="EMBL" id="AIG56278.1"/>
    </source>
</evidence>
<organism evidence="3">
    <name type="scientific">Achlya hypogyna</name>
    <name type="common">Oomycete</name>
    <name type="synonym">Protoachlya hypogyna</name>
    <dbReference type="NCBI Taxonomy" id="1202772"/>
    <lineage>
        <taxon>Eukaryota</taxon>
        <taxon>Sar</taxon>
        <taxon>Stramenopiles</taxon>
        <taxon>Oomycota</taxon>
        <taxon>Saprolegniomycetes</taxon>
        <taxon>Saprolegniales</taxon>
        <taxon>Achlyaceae</taxon>
        <taxon>Achlya</taxon>
    </lineage>
</organism>
<keyword evidence="2" id="KW-0732">Signal</keyword>
<dbReference type="EMBL" id="KM038817">
    <property type="protein sequence ID" value="AIG56278.1"/>
    <property type="molecule type" value="Genomic_DNA"/>
</dbReference>
<feature type="region of interest" description="Disordered" evidence="1">
    <location>
        <begin position="198"/>
        <end position="246"/>
    </location>
</feature>
<feature type="chain" id="PRO_5002026902" evidence="2">
    <location>
        <begin position="17"/>
        <end position="246"/>
    </location>
</feature>
<name>A0A0A7CP34_ACHHY</name>
<reference evidence="3" key="1">
    <citation type="journal article" date="2014" name="Genome Biol. Evol.">
        <title>The secreted proteins of Achlya hypogyna and Thraustotheca clavata identify the ancestral oomycete secretome and reveal gene acquisitions by horizontal gene transfer.</title>
        <authorList>
            <person name="Misner I."/>
            <person name="Blouin N."/>
            <person name="Leonard G."/>
            <person name="Richards T.A."/>
            <person name="Lane C.E."/>
        </authorList>
    </citation>
    <scope>NUCLEOTIDE SEQUENCE</scope>
    <source>
        <strain evidence="3">ATCC 48635</strain>
    </source>
</reference>
<dbReference type="AlphaFoldDB" id="A0A0A7CP34"/>
<feature type="compositionally biased region" description="Basic and acidic residues" evidence="1">
    <location>
        <begin position="198"/>
        <end position="209"/>
    </location>
</feature>
<feature type="compositionally biased region" description="Polar residues" evidence="1">
    <location>
        <begin position="217"/>
        <end position="226"/>
    </location>
</feature>
<sequence>MFRVALLTTVVAVVGADSCCGTCLNGVTNFAADAMQYPACDAIQYCCFNCNAVPIGPPTILPTAGVTFDGTKVGVATGHLLQIQWPAASNVTYVSFAPNQAKTGIALTSSPAATKAAPGVFTICPQYPGTLYFRGFGSDICNSVSSETLVTLNTNSSANTDPQRKHSESYPDTNQQCHLSIVVSIRHFIITRRAKEAQRASEADEKAVEMEVMQMSPKRQSSSTDQDFVAGNASPTQSPKPKEVSL</sequence>
<evidence type="ECO:0000256" key="1">
    <source>
        <dbReference type="SAM" id="MobiDB-lite"/>
    </source>
</evidence>
<accession>A0A0A7CP34</accession>
<protein>
    <submittedName>
        <fullName evidence="3">Secreted protein</fullName>
    </submittedName>
</protein>
<evidence type="ECO:0000256" key="2">
    <source>
        <dbReference type="SAM" id="SignalP"/>
    </source>
</evidence>